<dbReference type="PANTHER" id="PTHR18895:SF74">
    <property type="entry name" value="MTRF1L RELEASE FACTOR GLUTAMINE METHYLTRANSFERASE"/>
    <property type="match status" value="1"/>
</dbReference>
<evidence type="ECO:0000259" key="6">
    <source>
        <dbReference type="Pfam" id="PF05175"/>
    </source>
</evidence>
<comment type="caution">
    <text evidence="7">The sequence shown here is derived from an EMBL/GenBank/DDBJ whole genome shotgun (WGS) entry which is preliminary data.</text>
</comment>
<dbReference type="Proteomes" id="UP000562984">
    <property type="component" value="Unassembled WGS sequence"/>
</dbReference>
<dbReference type="NCBIfam" id="TIGR00536">
    <property type="entry name" value="hemK_fam"/>
    <property type="match status" value="1"/>
</dbReference>
<dbReference type="GO" id="GO:0102559">
    <property type="term" value="F:peptide chain release factor N(5)-glutamine methyltransferase activity"/>
    <property type="evidence" value="ECO:0007669"/>
    <property type="project" value="UniProtKB-EC"/>
</dbReference>
<dbReference type="PANTHER" id="PTHR18895">
    <property type="entry name" value="HEMK METHYLTRANSFERASE"/>
    <property type="match status" value="1"/>
</dbReference>
<dbReference type="EC" id="2.1.1.297" evidence="1"/>
<protein>
    <recommendedName>
        <fullName evidence="1">peptide chain release factor N(5)-glutamine methyltransferase</fullName>
        <ecNumber evidence="1">2.1.1.297</ecNumber>
    </recommendedName>
</protein>
<keyword evidence="2" id="KW-0489">Methyltransferase</keyword>
<evidence type="ECO:0000256" key="4">
    <source>
        <dbReference type="ARBA" id="ARBA00022691"/>
    </source>
</evidence>
<dbReference type="NCBIfam" id="TIGR03704">
    <property type="entry name" value="PrmC_rel_meth"/>
    <property type="match status" value="1"/>
</dbReference>
<dbReference type="InterPro" id="IPR029063">
    <property type="entry name" value="SAM-dependent_MTases_sf"/>
</dbReference>
<accession>A0A849A3A7</accession>
<dbReference type="AlphaFoldDB" id="A0A849A3A7"/>
<dbReference type="Gene3D" id="1.10.8.10">
    <property type="entry name" value="DNA helicase RuvA subunit, C-terminal domain"/>
    <property type="match status" value="1"/>
</dbReference>
<dbReference type="InterPro" id="IPR004556">
    <property type="entry name" value="HemK-like"/>
</dbReference>
<gene>
    <name evidence="7" type="ORF">HKD39_04830</name>
</gene>
<dbReference type="InterPro" id="IPR007848">
    <property type="entry name" value="Small_mtfrase_dom"/>
</dbReference>
<keyword evidence="3" id="KW-0808">Transferase</keyword>
<reference evidence="7 8" key="1">
    <citation type="submission" date="2020-05" db="EMBL/GenBank/DDBJ databases">
        <title>Nakamurella sp. DB0629 isolated from air conditioner.</title>
        <authorList>
            <person name="Kim D.H."/>
            <person name="Kim D.-U."/>
        </authorList>
    </citation>
    <scope>NUCLEOTIDE SEQUENCE [LARGE SCALE GENOMIC DNA]</scope>
    <source>
        <strain evidence="7 8">DB0629</strain>
    </source>
</reference>
<dbReference type="SUPFAM" id="SSF53335">
    <property type="entry name" value="S-adenosyl-L-methionine-dependent methyltransferases"/>
    <property type="match status" value="1"/>
</dbReference>
<evidence type="ECO:0000256" key="3">
    <source>
        <dbReference type="ARBA" id="ARBA00022679"/>
    </source>
</evidence>
<evidence type="ECO:0000256" key="5">
    <source>
        <dbReference type="ARBA" id="ARBA00048391"/>
    </source>
</evidence>
<evidence type="ECO:0000313" key="8">
    <source>
        <dbReference type="Proteomes" id="UP000562984"/>
    </source>
</evidence>
<dbReference type="EMBL" id="JABEND010000002">
    <property type="protein sequence ID" value="NNG35045.1"/>
    <property type="molecule type" value="Genomic_DNA"/>
</dbReference>
<evidence type="ECO:0000256" key="1">
    <source>
        <dbReference type="ARBA" id="ARBA00012771"/>
    </source>
</evidence>
<dbReference type="Pfam" id="PF05175">
    <property type="entry name" value="MTS"/>
    <property type="match status" value="1"/>
</dbReference>
<dbReference type="GO" id="GO:0032259">
    <property type="term" value="P:methylation"/>
    <property type="evidence" value="ECO:0007669"/>
    <property type="project" value="UniProtKB-KW"/>
</dbReference>
<evidence type="ECO:0000313" key="7">
    <source>
        <dbReference type="EMBL" id="NNG35045.1"/>
    </source>
</evidence>
<evidence type="ECO:0000256" key="2">
    <source>
        <dbReference type="ARBA" id="ARBA00022603"/>
    </source>
</evidence>
<dbReference type="Gene3D" id="3.40.50.150">
    <property type="entry name" value="Vaccinia Virus protein VP39"/>
    <property type="match status" value="1"/>
</dbReference>
<sequence length="275" mass="28848">MAIRPQGRSSPAGRGTLLSVSETAATQAVVQTLRAAGCVFAEDEARLLREQFAGAELEHAVRRRCAGEPLEYLLGWAEFDGLRVAVRPGVFVPRRRTELLARVAARLLQSGDTVLDMCCGAGAVAAALVRRVPGLRVVAADSDPAATACAERNLAGATVVTGNLFAPVPAALRGRIAVITANAPYVPTDAIALMPAEARDHEARAALDGGPDGLEVHRRIAAAAPDWLMPGGALVVESSNAQQRAHVELLRHNGFVVAEHRDDESGAMVLAGRLP</sequence>
<organism evidence="7 8">
    <name type="scientific">Nakamurella aerolata</name>
    <dbReference type="NCBI Taxonomy" id="1656892"/>
    <lineage>
        <taxon>Bacteria</taxon>
        <taxon>Bacillati</taxon>
        <taxon>Actinomycetota</taxon>
        <taxon>Actinomycetes</taxon>
        <taxon>Nakamurellales</taxon>
        <taxon>Nakamurellaceae</taxon>
        <taxon>Nakamurella</taxon>
    </lineage>
</organism>
<keyword evidence="8" id="KW-1185">Reference proteome</keyword>
<dbReference type="InterPro" id="IPR050320">
    <property type="entry name" value="N5-glutamine_MTase"/>
</dbReference>
<feature type="domain" description="Methyltransferase small" evidence="6">
    <location>
        <begin position="84"/>
        <end position="199"/>
    </location>
</feature>
<proteinExistence type="predicted"/>
<dbReference type="InterPro" id="IPR022446">
    <property type="entry name" value="MeTrfrase_put"/>
</dbReference>
<name>A0A849A3A7_9ACTN</name>
<keyword evidence="4" id="KW-0949">S-adenosyl-L-methionine</keyword>
<comment type="catalytic activity">
    <reaction evidence="5">
        <text>L-glutaminyl-[peptide chain release factor] + S-adenosyl-L-methionine = N(5)-methyl-L-glutaminyl-[peptide chain release factor] + S-adenosyl-L-homocysteine + H(+)</text>
        <dbReference type="Rhea" id="RHEA:42896"/>
        <dbReference type="Rhea" id="RHEA-COMP:10271"/>
        <dbReference type="Rhea" id="RHEA-COMP:10272"/>
        <dbReference type="ChEBI" id="CHEBI:15378"/>
        <dbReference type="ChEBI" id="CHEBI:30011"/>
        <dbReference type="ChEBI" id="CHEBI:57856"/>
        <dbReference type="ChEBI" id="CHEBI:59789"/>
        <dbReference type="ChEBI" id="CHEBI:61891"/>
        <dbReference type="EC" id="2.1.1.297"/>
    </reaction>
</comment>